<dbReference type="AlphaFoldDB" id="A0A3M7PL85"/>
<keyword evidence="2" id="KW-1185">Reference proteome</keyword>
<evidence type="ECO:0000313" key="2">
    <source>
        <dbReference type="Proteomes" id="UP000276133"/>
    </source>
</evidence>
<proteinExistence type="predicted"/>
<protein>
    <submittedName>
        <fullName evidence="1">Uncharacterized protein</fullName>
    </submittedName>
</protein>
<comment type="caution">
    <text evidence="1">The sequence shown here is derived from an EMBL/GenBank/DDBJ whole genome shotgun (WGS) entry which is preliminary data.</text>
</comment>
<dbReference type="Proteomes" id="UP000276133">
    <property type="component" value="Unassembled WGS sequence"/>
</dbReference>
<accession>A0A3M7PL85</accession>
<evidence type="ECO:0000313" key="1">
    <source>
        <dbReference type="EMBL" id="RMZ99738.1"/>
    </source>
</evidence>
<organism evidence="1 2">
    <name type="scientific">Brachionus plicatilis</name>
    <name type="common">Marine rotifer</name>
    <name type="synonym">Brachionus muelleri</name>
    <dbReference type="NCBI Taxonomy" id="10195"/>
    <lineage>
        <taxon>Eukaryota</taxon>
        <taxon>Metazoa</taxon>
        <taxon>Spiralia</taxon>
        <taxon>Gnathifera</taxon>
        <taxon>Rotifera</taxon>
        <taxon>Eurotatoria</taxon>
        <taxon>Monogononta</taxon>
        <taxon>Pseudotrocha</taxon>
        <taxon>Ploima</taxon>
        <taxon>Brachionidae</taxon>
        <taxon>Brachionus</taxon>
    </lineage>
</organism>
<reference evidence="1 2" key="1">
    <citation type="journal article" date="2018" name="Sci. Rep.">
        <title>Genomic signatures of local adaptation to the degree of environmental predictability in rotifers.</title>
        <authorList>
            <person name="Franch-Gras L."/>
            <person name="Hahn C."/>
            <person name="Garcia-Roger E.M."/>
            <person name="Carmona M.J."/>
            <person name="Serra M."/>
            <person name="Gomez A."/>
        </authorList>
    </citation>
    <scope>NUCLEOTIDE SEQUENCE [LARGE SCALE GENOMIC DNA]</scope>
    <source>
        <strain evidence="1">HYR1</strain>
    </source>
</reference>
<name>A0A3M7PL85_BRAPC</name>
<gene>
    <name evidence="1" type="ORF">BpHYR1_038116</name>
</gene>
<dbReference type="EMBL" id="REGN01010080">
    <property type="protein sequence ID" value="RMZ99738.1"/>
    <property type="molecule type" value="Genomic_DNA"/>
</dbReference>
<sequence length="66" mass="7512">MKSKPIISPQGSAISPLLFSKQEPISSQKIWTVIKVVEKPTRIINFNMPRSSSFIFETEIKIQKAH</sequence>